<dbReference type="OrthoDB" id="94039at2759"/>
<keyword evidence="3" id="KW-1185">Reference proteome</keyword>
<name>A0A0E9NHX3_SAICN</name>
<gene>
    <name evidence="2" type="ORF">G7K_3589-t1</name>
</gene>
<feature type="domain" description="AB hydrolase-1" evidence="1">
    <location>
        <begin position="59"/>
        <end position="329"/>
    </location>
</feature>
<evidence type="ECO:0000313" key="3">
    <source>
        <dbReference type="Proteomes" id="UP000033140"/>
    </source>
</evidence>
<dbReference type="Pfam" id="PF12697">
    <property type="entry name" value="Abhydrolase_6"/>
    <property type="match status" value="1"/>
</dbReference>
<dbReference type="EMBL" id="BACD03000022">
    <property type="protein sequence ID" value="GAO49439.1"/>
    <property type="molecule type" value="Genomic_DNA"/>
</dbReference>
<dbReference type="Gene3D" id="3.40.50.1820">
    <property type="entry name" value="alpha/beta hydrolase"/>
    <property type="match status" value="1"/>
</dbReference>
<dbReference type="InterPro" id="IPR050228">
    <property type="entry name" value="Carboxylesterase_BioH"/>
</dbReference>
<accession>A0A0E9NHX3</accession>
<dbReference type="InterPro" id="IPR000073">
    <property type="entry name" value="AB_hydrolase_1"/>
</dbReference>
<sequence>MSRSSRFVIKNHVVPAASPRAWPRCTAHPSDVLRLALNQYTPVENTTPRKGDATIIMNHANGFHKELYEPFLEVLVDRLREAGVGVRGIWAADVVSQGESGVINEGKLGDEFCWTDHARDILHLIQTHELTPAHTSGPLLGLGHSMGGNQIFHSAIMHPRLFTAIVGIDPIIEPGLTAGHAPAKASIRRRDIWSSMDEARAYFKSKPFYQSWDPRVLELHMQFGLRELPTPTYPDKKGVTLTTTKDQEVWSFLRHAPPNPPGRPEAVDVFKKLGGLGDLPVMYLLGEKSHINTEKGVKAKRDATPGAEFAWIKDAGHLVPQEKPVETAEVIAEFLTKAVAEWRKEWDTDMNQKRSKVMSEQYKEAVAKL</sequence>
<reference evidence="2 3" key="3">
    <citation type="journal article" date="2015" name="Genome Announc.">
        <title>Draft Genome Sequence of the Archiascomycetous Yeast Saitoella complicata.</title>
        <authorList>
            <person name="Yamauchi K."/>
            <person name="Kondo S."/>
            <person name="Hamamoto M."/>
            <person name="Takahashi Y."/>
            <person name="Ogura Y."/>
            <person name="Hayashi T."/>
            <person name="Nishida H."/>
        </authorList>
    </citation>
    <scope>NUCLEOTIDE SEQUENCE [LARGE SCALE GENOMIC DNA]</scope>
    <source>
        <strain evidence="2 3">NRRL Y-17804</strain>
    </source>
</reference>
<dbReference type="PANTHER" id="PTHR43194:SF2">
    <property type="entry name" value="PEROXISOMAL MEMBRANE PROTEIN LPX1"/>
    <property type="match status" value="1"/>
</dbReference>
<dbReference type="Proteomes" id="UP000033140">
    <property type="component" value="Unassembled WGS sequence"/>
</dbReference>
<protein>
    <recommendedName>
        <fullName evidence="1">AB hydrolase-1 domain-containing protein</fullName>
    </recommendedName>
</protein>
<dbReference type="SUPFAM" id="SSF53474">
    <property type="entry name" value="alpha/beta-Hydrolases"/>
    <property type="match status" value="1"/>
</dbReference>
<evidence type="ECO:0000313" key="2">
    <source>
        <dbReference type="EMBL" id="GAO49439.1"/>
    </source>
</evidence>
<reference evidence="2 3" key="2">
    <citation type="journal article" date="2014" name="J. Gen. Appl. Microbiol.">
        <title>The early diverging ascomycetous budding yeast Saitoella complicata has three histone deacetylases belonging to the Clr6, Hos2, and Rpd3 lineages.</title>
        <authorList>
            <person name="Nishida H."/>
            <person name="Matsumoto T."/>
            <person name="Kondo S."/>
            <person name="Hamamoto M."/>
            <person name="Yoshikawa H."/>
        </authorList>
    </citation>
    <scope>NUCLEOTIDE SEQUENCE [LARGE SCALE GENOMIC DNA]</scope>
    <source>
        <strain evidence="2 3">NRRL Y-17804</strain>
    </source>
</reference>
<evidence type="ECO:0000259" key="1">
    <source>
        <dbReference type="Pfam" id="PF12697"/>
    </source>
</evidence>
<organism evidence="2 3">
    <name type="scientific">Saitoella complicata (strain BCRC 22490 / CBS 7301 / JCM 7358 / NBRC 10748 / NRRL Y-17804)</name>
    <dbReference type="NCBI Taxonomy" id="698492"/>
    <lineage>
        <taxon>Eukaryota</taxon>
        <taxon>Fungi</taxon>
        <taxon>Dikarya</taxon>
        <taxon>Ascomycota</taxon>
        <taxon>Taphrinomycotina</taxon>
        <taxon>Taphrinomycotina incertae sedis</taxon>
        <taxon>Saitoella</taxon>
    </lineage>
</organism>
<comment type="caution">
    <text evidence="2">The sequence shown here is derived from an EMBL/GenBank/DDBJ whole genome shotgun (WGS) entry which is preliminary data.</text>
</comment>
<dbReference type="AlphaFoldDB" id="A0A0E9NHX3"/>
<dbReference type="RefSeq" id="XP_019027207.1">
    <property type="nucleotide sequence ID" value="XM_019170930.1"/>
</dbReference>
<reference evidence="2 3" key="1">
    <citation type="journal article" date="2011" name="J. Gen. Appl. Microbiol.">
        <title>Draft genome sequencing of the enigmatic yeast Saitoella complicata.</title>
        <authorList>
            <person name="Nishida H."/>
            <person name="Hamamoto M."/>
            <person name="Sugiyama J."/>
        </authorList>
    </citation>
    <scope>NUCLEOTIDE SEQUENCE [LARGE SCALE GENOMIC DNA]</scope>
    <source>
        <strain evidence="2 3">NRRL Y-17804</strain>
    </source>
</reference>
<proteinExistence type="predicted"/>
<dbReference type="PANTHER" id="PTHR43194">
    <property type="entry name" value="HYDROLASE ALPHA/BETA FOLD FAMILY"/>
    <property type="match status" value="1"/>
</dbReference>
<dbReference type="STRING" id="698492.A0A0E9NHX3"/>
<dbReference type="OMA" id="ITAKRYW"/>
<dbReference type="InterPro" id="IPR029058">
    <property type="entry name" value="AB_hydrolase_fold"/>
</dbReference>